<organism evidence="12 13">
    <name type="scientific">Cordylochernes scorpioides</name>
    <dbReference type="NCBI Taxonomy" id="51811"/>
    <lineage>
        <taxon>Eukaryota</taxon>
        <taxon>Metazoa</taxon>
        <taxon>Ecdysozoa</taxon>
        <taxon>Arthropoda</taxon>
        <taxon>Chelicerata</taxon>
        <taxon>Arachnida</taxon>
        <taxon>Pseudoscorpiones</taxon>
        <taxon>Cheliferoidea</taxon>
        <taxon>Chernetidae</taxon>
        <taxon>Cordylochernes</taxon>
    </lineage>
</organism>
<comment type="subcellular location">
    <subcellularLocation>
        <location evidence="1">Nucleus</location>
    </subcellularLocation>
</comment>
<evidence type="ECO:0000256" key="3">
    <source>
        <dbReference type="ARBA" id="ARBA00022491"/>
    </source>
</evidence>
<evidence type="ECO:0000256" key="4">
    <source>
        <dbReference type="ARBA" id="ARBA00023015"/>
    </source>
</evidence>
<evidence type="ECO:0000259" key="10">
    <source>
        <dbReference type="SMART" id="SM01367"/>
    </source>
</evidence>
<evidence type="ECO:0000256" key="1">
    <source>
        <dbReference type="ARBA" id="ARBA00004123"/>
    </source>
</evidence>
<dbReference type="InterPro" id="IPR024599">
    <property type="entry name" value="RB_N"/>
</dbReference>
<keyword evidence="13" id="KW-1185">Reference proteome</keyword>
<keyword evidence="7" id="KW-0131">Cell cycle</keyword>
<dbReference type="Gene3D" id="1.10.472.140">
    <property type="match status" value="1"/>
</dbReference>
<dbReference type="InterPro" id="IPR002720">
    <property type="entry name" value="RB_A"/>
</dbReference>
<evidence type="ECO:0000256" key="6">
    <source>
        <dbReference type="ARBA" id="ARBA00023242"/>
    </source>
</evidence>
<sequence length="1013" mass="114621">MNSNDKDDIYQKYQELCADLNMNKEAVEEAWRTYLRINSNYTLEGDRLHWLCCSLYVACRTCKIPTIYKDGYIQGNCVSLTRLLRSSKLSLIQFFSKMKQWADMANLPAETRLRVEHLERNFNVTAVIFKKFEMIFLDLFQNPATDSSKPNRGRYPHISDDLVNSYHVLLCCIDLVYSNAVHAGLSNLLNPAAGSPGRPPPPDPSGLIQYLCQQYDGVELEAKAIKEHYWKPEIKSLLEKGALKGNLENFSGLLDSKYMESNGKFLMRKYEEHVLSLGNFDERIFLGENASEEIGTPAKQQLSQLAELRQRLIQEGGSTVKVFQLRGCGVQRGFHPSTPLTNRRFLQDRDLLGAATPVSSATQSVARLQALLAEHQDRPSPALVNIFKDCQGDPQESITKRLKEVGDLFCQAYSQPNLTDDSKSNMEFAMKRLQLARCLYFRCLDSIFAMEKKKISSSDLSNYVEHDMFHRMLFACCMEIVLFSYSSQRKFPWILHILDLQPYHFYKVIELVIRAESSLTRDVVKHLNNIEEEILESLAWRLDSPIWDILQASGQPVPMCEEVSIPTPSTPIIHSLRCLDSVRRGDSSPVLADRFQQGSPAAKRRLFDAPPAKPLGLQPGSTQSAPVLVQLAFSGENGTYSYIPITQVTVPKTQQTPTKAKRTGSLALFFRKVGCTCRVIRGTISVCGQVYHLAGVRLRDLCERLGVTSEEMRQKIWTCLEHSIVSHTELMKGRHLDQLIMCSVYIISKVLKEEQSFQDIMKCYRMQPQHASHVYRSVLLTRRKRHNSGGSETSRTESTSSSPVPSDDGGTTLRSSSTLPLAPHPQEDSEERGDLVGFYNKSSPPLSPLPRPSSSQTMSPCRRVTPRLSLYVSPLKQNSSNLCSPNKPLSYIFNQDSPQELRNINNMIKSVANGERKQLQPGKRVLTEDMADGAPPAKQPYLTFTKLQQVMNERMDPSAKKKVETVTVKAYREMWLTNGAMTPWSGQDTTTTTNIYCPYCDEIILERGLAHQW</sequence>
<reference evidence="12 13" key="1">
    <citation type="submission" date="2022-01" db="EMBL/GenBank/DDBJ databases">
        <title>A chromosomal length assembly of Cordylochernes scorpioides.</title>
        <authorList>
            <person name="Zeh D."/>
            <person name="Zeh J."/>
        </authorList>
    </citation>
    <scope>NUCLEOTIDE SEQUENCE [LARGE SCALE GENOMIC DNA]</scope>
    <source>
        <strain evidence="12">IN4F17</strain>
        <tissue evidence="12">Whole Body</tissue>
    </source>
</reference>
<dbReference type="Gene3D" id="1.10.472.10">
    <property type="entry name" value="Cyclin-like"/>
    <property type="match status" value="3"/>
</dbReference>
<feature type="region of interest" description="Disordered" evidence="8">
    <location>
        <begin position="785"/>
        <end position="861"/>
    </location>
</feature>
<dbReference type="PANTHER" id="PTHR13742">
    <property type="entry name" value="RETINOBLASTOMA-ASSOCIATED PROTEIN RB -RELATED"/>
    <property type="match status" value="1"/>
</dbReference>
<dbReference type="Pfam" id="PF11934">
    <property type="entry name" value="DUF3452"/>
    <property type="match status" value="1"/>
</dbReference>
<gene>
    <name evidence="12" type="ORF">LAZ67_2003647</name>
</gene>
<evidence type="ECO:0000313" key="12">
    <source>
        <dbReference type="EMBL" id="UYV63281.1"/>
    </source>
</evidence>
<protein>
    <submittedName>
        <fullName evidence="12">RBL1</fullName>
    </submittedName>
</protein>
<evidence type="ECO:0000259" key="9">
    <source>
        <dbReference type="SMART" id="SM00385"/>
    </source>
</evidence>
<keyword evidence="5" id="KW-0804">Transcription</keyword>
<accession>A0ABY6K332</accession>
<dbReference type="SUPFAM" id="SSF47954">
    <property type="entry name" value="Cyclin-like"/>
    <property type="match status" value="3"/>
</dbReference>
<evidence type="ECO:0000256" key="7">
    <source>
        <dbReference type="ARBA" id="ARBA00023306"/>
    </source>
</evidence>
<feature type="domain" description="Retinoblastoma-associated protein A-box" evidence="11">
    <location>
        <begin position="356"/>
        <end position="550"/>
    </location>
</feature>
<dbReference type="SMART" id="SM01368">
    <property type="entry name" value="RB_A"/>
    <property type="match status" value="1"/>
</dbReference>
<dbReference type="InterPro" id="IPR002719">
    <property type="entry name" value="RB_B"/>
</dbReference>
<dbReference type="SMART" id="SM00385">
    <property type="entry name" value="CYCLIN"/>
    <property type="match status" value="1"/>
</dbReference>
<evidence type="ECO:0000313" key="13">
    <source>
        <dbReference type="Proteomes" id="UP001235939"/>
    </source>
</evidence>
<dbReference type="EMBL" id="CP092864">
    <property type="protein sequence ID" value="UYV63281.1"/>
    <property type="molecule type" value="Genomic_DNA"/>
</dbReference>
<dbReference type="Proteomes" id="UP001235939">
    <property type="component" value="Chromosome 02"/>
</dbReference>
<dbReference type="PANTHER" id="PTHR13742:SF17">
    <property type="entry name" value="RE32990P-RELATED"/>
    <property type="match status" value="1"/>
</dbReference>
<dbReference type="CDD" id="cd00043">
    <property type="entry name" value="CYCLIN_SF"/>
    <property type="match status" value="1"/>
</dbReference>
<keyword evidence="3" id="KW-0678">Repressor</keyword>
<keyword evidence="6" id="KW-0539">Nucleus</keyword>
<proteinExistence type="inferred from homology"/>
<comment type="similarity">
    <text evidence="2">Belongs to the retinoblastoma protein (RB) family.</text>
</comment>
<dbReference type="InterPro" id="IPR036915">
    <property type="entry name" value="Cyclin-like_sf"/>
</dbReference>
<evidence type="ECO:0000256" key="5">
    <source>
        <dbReference type="ARBA" id="ARBA00023163"/>
    </source>
</evidence>
<feature type="domain" description="Cyclin-like" evidence="9">
    <location>
        <begin position="696"/>
        <end position="844"/>
    </location>
</feature>
<dbReference type="InterPro" id="IPR028309">
    <property type="entry name" value="RB_fam"/>
</dbReference>
<dbReference type="Pfam" id="PF01857">
    <property type="entry name" value="RB_B"/>
    <property type="match status" value="1"/>
</dbReference>
<dbReference type="SMART" id="SM01367">
    <property type="entry name" value="DUF3452"/>
    <property type="match status" value="1"/>
</dbReference>
<feature type="compositionally biased region" description="Low complexity" evidence="8">
    <location>
        <begin position="788"/>
        <end position="811"/>
    </location>
</feature>
<dbReference type="Pfam" id="PF01858">
    <property type="entry name" value="RB_A"/>
    <property type="match status" value="1"/>
</dbReference>
<evidence type="ECO:0000256" key="8">
    <source>
        <dbReference type="SAM" id="MobiDB-lite"/>
    </source>
</evidence>
<evidence type="ECO:0000256" key="2">
    <source>
        <dbReference type="ARBA" id="ARBA00009475"/>
    </source>
</evidence>
<keyword evidence="4" id="KW-0805">Transcription regulation</keyword>
<name>A0ABY6K332_9ARAC</name>
<evidence type="ECO:0000259" key="11">
    <source>
        <dbReference type="SMART" id="SM01368"/>
    </source>
</evidence>
<dbReference type="InterPro" id="IPR013763">
    <property type="entry name" value="Cyclin-like_dom"/>
</dbReference>
<feature type="domain" description="Retinoblastoma-associated protein N-terminal" evidence="10">
    <location>
        <begin position="62"/>
        <end position="179"/>
    </location>
</feature>